<protein>
    <submittedName>
        <fullName evidence="1">DEHA2D03102p</fullName>
    </submittedName>
</protein>
<dbReference type="InParanoid" id="Q6BT68"/>
<evidence type="ECO:0000313" key="2">
    <source>
        <dbReference type="Proteomes" id="UP000000599"/>
    </source>
</evidence>
<dbReference type="AlphaFoldDB" id="Q6BT68"/>
<dbReference type="EMBL" id="CR382136">
    <property type="protein sequence ID" value="CAG86737.1"/>
    <property type="molecule type" value="Genomic_DNA"/>
</dbReference>
<proteinExistence type="predicted"/>
<keyword evidence="2" id="KW-1185">Reference proteome</keyword>
<name>Q6BT68_DEBHA</name>
<reference evidence="1 2" key="1">
    <citation type="journal article" date="2004" name="Nature">
        <title>Genome evolution in yeasts.</title>
        <authorList>
            <consortium name="Genolevures"/>
            <person name="Dujon B."/>
            <person name="Sherman D."/>
            <person name="Fischer G."/>
            <person name="Durrens P."/>
            <person name="Casaregola S."/>
            <person name="Lafontaine I."/>
            <person name="de Montigny J."/>
            <person name="Marck C."/>
            <person name="Neuveglise C."/>
            <person name="Talla E."/>
            <person name="Goffard N."/>
            <person name="Frangeul L."/>
            <person name="Aigle M."/>
            <person name="Anthouard V."/>
            <person name="Babour A."/>
            <person name="Barbe V."/>
            <person name="Barnay S."/>
            <person name="Blanchin S."/>
            <person name="Beckerich J.M."/>
            <person name="Beyne E."/>
            <person name="Bleykasten C."/>
            <person name="Boisrame A."/>
            <person name="Boyer J."/>
            <person name="Cattolico L."/>
            <person name="Confanioleri F."/>
            <person name="de Daruvar A."/>
            <person name="Despons L."/>
            <person name="Fabre E."/>
            <person name="Fairhead C."/>
            <person name="Ferry-Dumazet H."/>
            <person name="Groppi A."/>
            <person name="Hantraye F."/>
            <person name="Hennequin C."/>
            <person name="Jauniaux N."/>
            <person name="Joyet P."/>
            <person name="Kachouri R."/>
            <person name="Kerrest A."/>
            <person name="Koszul R."/>
            <person name="Lemaire M."/>
            <person name="Lesur I."/>
            <person name="Ma L."/>
            <person name="Muller H."/>
            <person name="Nicaud J.M."/>
            <person name="Nikolski M."/>
            <person name="Oztas S."/>
            <person name="Ozier-Kalogeropoulos O."/>
            <person name="Pellenz S."/>
            <person name="Potier S."/>
            <person name="Richard G.F."/>
            <person name="Straub M.L."/>
            <person name="Suleau A."/>
            <person name="Swennene D."/>
            <person name="Tekaia F."/>
            <person name="Wesolowski-Louvel M."/>
            <person name="Westhof E."/>
            <person name="Wirth B."/>
            <person name="Zeniou-Meyer M."/>
            <person name="Zivanovic I."/>
            <person name="Bolotin-Fukuhara M."/>
            <person name="Thierry A."/>
            <person name="Bouchier C."/>
            <person name="Caudron B."/>
            <person name="Scarpelli C."/>
            <person name="Gaillardin C."/>
            <person name="Weissenbach J."/>
            <person name="Wincker P."/>
            <person name="Souciet J.L."/>
        </authorList>
    </citation>
    <scope>NUCLEOTIDE SEQUENCE [LARGE SCALE GENOMIC DNA]</scope>
    <source>
        <strain evidence="2">ATCC 36239 / CBS 767 / BCRC 21394 / JCM 1990 / NBRC 0083 / IGC 2968</strain>
    </source>
</reference>
<dbReference type="Proteomes" id="UP000000599">
    <property type="component" value="Chromosome D"/>
</dbReference>
<evidence type="ECO:0000313" key="1">
    <source>
        <dbReference type="EMBL" id="CAG86737.1"/>
    </source>
</evidence>
<dbReference type="HOGENOM" id="CLU_3106305_0_0_1"/>
<dbReference type="GeneID" id="2900940"/>
<gene>
    <name evidence="1" type="ordered locus">DEHA2D03102g</name>
</gene>
<accession>Q6BT68</accession>
<dbReference type="KEGG" id="dha:DEHA2D03102g"/>
<sequence>MSLQQSLAIHLYTNSINPMYISPLHQFLRISAPTQIQSQISQLHRLMNMRH</sequence>
<dbReference type="VEuPathDB" id="FungiDB:DEHA2D03102g"/>
<organism evidence="1 2">
    <name type="scientific">Debaryomyces hansenii (strain ATCC 36239 / CBS 767 / BCRC 21394 / JCM 1990 / NBRC 0083 / IGC 2968)</name>
    <name type="common">Yeast</name>
    <name type="synonym">Torulaspora hansenii</name>
    <dbReference type="NCBI Taxonomy" id="284592"/>
    <lineage>
        <taxon>Eukaryota</taxon>
        <taxon>Fungi</taxon>
        <taxon>Dikarya</taxon>
        <taxon>Ascomycota</taxon>
        <taxon>Saccharomycotina</taxon>
        <taxon>Pichiomycetes</taxon>
        <taxon>Debaryomycetaceae</taxon>
        <taxon>Debaryomyces</taxon>
    </lineage>
</organism>
<dbReference type="RefSeq" id="XP_458602.1">
    <property type="nucleotide sequence ID" value="XM_458602.1"/>
</dbReference>